<feature type="transmembrane region" description="Helical" evidence="1">
    <location>
        <begin position="9"/>
        <end position="29"/>
    </location>
</feature>
<sequence>MLWRAFKSGLLGLVVGPVLAVLIMIAAMIFDPKCGAGDSGGCAMGLATVPVATALPSFALFFGLRLAADLWRARPSIRQLRNWGRGE</sequence>
<organism evidence="2 3">
    <name type="scientific">Bosea rubneri</name>
    <dbReference type="NCBI Taxonomy" id="3075434"/>
    <lineage>
        <taxon>Bacteria</taxon>
        <taxon>Pseudomonadati</taxon>
        <taxon>Pseudomonadota</taxon>
        <taxon>Alphaproteobacteria</taxon>
        <taxon>Hyphomicrobiales</taxon>
        <taxon>Boseaceae</taxon>
        <taxon>Bosea</taxon>
    </lineage>
</organism>
<name>A0ABU3S4Q6_9HYPH</name>
<feature type="transmembrane region" description="Helical" evidence="1">
    <location>
        <begin position="49"/>
        <end position="68"/>
    </location>
</feature>
<evidence type="ECO:0000313" key="3">
    <source>
        <dbReference type="Proteomes" id="UP001254257"/>
    </source>
</evidence>
<proteinExistence type="predicted"/>
<dbReference type="RefSeq" id="WP_316017267.1">
    <property type="nucleotide sequence ID" value="NZ_JAWDID010000005.1"/>
</dbReference>
<gene>
    <name evidence="2" type="ORF">RKE40_05690</name>
</gene>
<keyword evidence="3" id="KW-1185">Reference proteome</keyword>
<accession>A0ABU3S4Q6</accession>
<keyword evidence="1" id="KW-0812">Transmembrane</keyword>
<evidence type="ECO:0000313" key="2">
    <source>
        <dbReference type="EMBL" id="MDU0339360.1"/>
    </source>
</evidence>
<dbReference type="Proteomes" id="UP001254257">
    <property type="component" value="Unassembled WGS sequence"/>
</dbReference>
<dbReference type="EMBL" id="JAWDID010000005">
    <property type="protein sequence ID" value="MDU0339360.1"/>
    <property type="molecule type" value="Genomic_DNA"/>
</dbReference>
<comment type="caution">
    <text evidence="2">The sequence shown here is derived from an EMBL/GenBank/DDBJ whole genome shotgun (WGS) entry which is preliminary data.</text>
</comment>
<keyword evidence="1" id="KW-1133">Transmembrane helix</keyword>
<evidence type="ECO:0000256" key="1">
    <source>
        <dbReference type="SAM" id="Phobius"/>
    </source>
</evidence>
<protein>
    <submittedName>
        <fullName evidence="2">Uncharacterized protein</fullName>
    </submittedName>
</protein>
<reference evidence="2 3" key="1">
    <citation type="submission" date="2023-09" db="EMBL/GenBank/DDBJ databases">
        <title>Whole genome shotgun sequencing (WGS) of Bosea sp. ZW T0_25, isolated from stored onions (Allium cepa).</title>
        <authorList>
            <person name="Stoll D.A."/>
            <person name="Huch M."/>
        </authorList>
    </citation>
    <scope>NUCLEOTIDE SEQUENCE [LARGE SCALE GENOMIC DNA]</scope>
    <source>
        <strain evidence="2 3">ZW T0_25</strain>
    </source>
</reference>
<keyword evidence="1" id="KW-0472">Membrane</keyword>